<comment type="catalytic activity">
    <reaction evidence="14 16">
        <text>DNA(n) + a 2'-deoxyribonucleoside 5'-triphosphate = DNA(n+1) + diphosphate</text>
        <dbReference type="Rhea" id="RHEA:22508"/>
        <dbReference type="Rhea" id="RHEA-COMP:17339"/>
        <dbReference type="Rhea" id="RHEA-COMP:17340"/>
        <dbReference type="ChEBI" id="CHEBI:33019"/>
        <dbReference type="ChEBI" id="CHEBI:61560"/>
        <dbReference type="ChEBI" id="CHEBI:173112"/>
        <dbReference type="EC" id="2.7.7.7"/>
    </reaction>
</comment>
<dbReference type="EMBL" id="BAAAHE010000015">
    <property type="protein sequence ID" value="GAA0618172.1"/>
    <property type="molecule type" value="Genomic_DNA"/>
</dbReference>
<dbReference type="RefSeq" id="WP_344604316.1">
    <property type="nucleotide sequence ID" value="NZ_BAAAHE010000015.1"/>
</dbReference>
<evidence type="ECO:0000256" key="4">
    <source>
        <dbReference type="ARBA" id="ARBA00022679"/>
    </source>
</evidence>
<dbReference type="InterPro" id="IPR020045">
    <property type="entry name" value="DNA_polI_H3TH"/>
</dbReference>
<keyword evidence="8 16" id="KW-0227">DNA damage</keyword>
<keyword evidence="21" id="KW-1185">Reference proteome</keyword>
<evidence type="ECO:0000313" key="20">
    <source>
        <dbReference type="EMBL" id="GAA0618172.1"/>
    </source>
</evidence>
<dbReference type="CDD" id="cd08637">
    <property type="entry name" value="DNA_pol_A_pol_I_C"/>
    <property type="match status" value="1"/>
</dbReference>
<dbReference type="CDD" id="cd06140">
    <property type="entry name" value="DNA_polA_I_Bacillus_like_exo"/>
    <property type="match status" value="1"/>
</dbReference>
<dbReference type="SMART" id="SM00474">
    <property type="entry name" value="35EXOc"/>
    <property type="match status" value="1"/>
</dbReference>
<dbReference type="NCBIfam" id="NF004397">
    <property type="entry name" value="PRK05755.1"/>
    <property type="match status" value="1"/>
</dbReference>
<dbReference type="InterPro" id="IPR008918">
    <property type="entry name" value="HhH2"/>
</dbReference>
<accession>A0ABP3RV06</accession>
<keyword evidence="4 16" id="KW-0808">Transferase</keyword>
<protein>
    <recommendedName>
        <fullName evidence="3 15">DNA polymerase I</fullName>
        <ecNumber evidence="2 15">2.7.7.7</ecNumber>
    </recommendedName>
</protein>
<evidence type="ECO:0000256" key="11">
    <source>
        <dbReference type="ARBA" id="ARBA00022932"/>
    </source>
</evidence>
<keyword evidence="6 16" id="KW-0235">DNA replication</keyword>
<dbReference type="Gene3D" id="3.30.420.10">
    <property type="entry name" value="Ribonuclease H-like superfamily/Ribonuclease H"/>
    <property type="match status" value="1"/>
</dbReference>
<evidence type="ECO:0000259" key="17">
    <source>
        <dbReference type="SMART" id="SM00474"/>
    </source>
</evidence>
<dbReference type="SUPFAM" id="SSF47807">
    <property type="entry name" value="5' to 3' exonuclease, C-terminal subdomain"/>
    <property type="match status" value="1"/>
</dbReference>
<dbReference type="SMART" id="SM00482">
    <property type="entry name" value="POLAc"/>
    <property type="match status" value="1"/>
</dbReference>
<dbReference type="InterPro" id="IPR020046">
    <property type="entry name" value="5-3_exonucl_a-hlix_arch_N"/>
</dbReference>
<evidence type="ECO:0000256" key="10">
    <source>
        <dbReference type="ARBA" id="ARBA00022839"/>
    </source>
</evidence>
<keyword evidence="11 16" id="KW-0239">DNA-directed DNA polymerase</keyword>
<evidence type="ECO:0000313" key="21">
    <source>
        <dbReference type="Proteomes" id="UP001500957"/>
    </source>
</evidence>
<dbReference type="InterPro" id="IPR002421">
    <property type="entry name" value="5-3_exonuclease"/>
</dbReference>
<evidence type="ECO:0000256" key="12">
    <source>
        <dbReference type="ARBA" id="ARBA00023125"/>
    </source>
</evidence>
<dbReference type="InterPro" id="IPR018320">
    <property type="entry name" value="DNA_polymerase_1"/>
</dbReference>
<proteinExistence type="inferred from homology"/>
<evidence type="ECO:0000256" key="5">
    <source>
        <dbReference type="ARBA" id="ARBA00022695"/>
    </source>
</evidence>
<dbReference type="InterPro" id="IPR036279">
    <property type="entry name" value="5-3_exonuclease_C_sf"/>
</dbReference>
<comment type="caution">
    <text evidence="20">The sequence shown here is derived from an EMBL/GenBank/DDBJ whole genome shotgun (WGS) entry which is preliminary data.</text>
</comment>
<keyword evidence="7" id="KW-0540">Nuclease</keyword>
<evidence type="ECO:0000256" key="14">
    <source>
        <dbReference type="ARBA" id="ARBA00049244"/>
    </source>
</evidence>
<dbReference type="Pfam" id="PF00476">
    <property type="entry name" value="DNA_pol_A"/>
    <property type="match status" value="1"/>
</dbReference>
<dbReference type="PANTHER" id="PTHR10133">
    <property type="entry name" value="DNA POLYMERASE I"/>
    <property type="match status" value="1"/>
</dbReference>
<dbReference type="PANTHER" id="PTHR10133:SF27">
    <property type="entry name" value="DNA POLYMERASE NU"/>
    <property type="match status" value="1"/>
</dbReference>
<evidence type="ECO:0000256" key="7">
    <source>
        <dbReference type="ARBA" id="ARBA00022722"/>
    </source>
</evidence>
<dbReference type="CDD" id="cd09859">
    <property type="entry name" value="PIN_53EXO"/>
    <property type="match status" value="1"/>
</dbReference>
<reference evidence="21" key="1">
    <citation type="journal article" date="2019" name="Int. J. Syst. Evol. Microbiol.">
        <title>The Global Catalogue of Microorganisms (GCM) 10K type strain sequencing project: providing services to taxonomists for standard genome sequencing and annotation.</title>
        <authorList>
            <consortium name="The Broad Institute Genomics Platform"/>
            <consortium name="The Broad Institute Genome Sequencing Center for Infectious Disease"/>
            <person name="Wu L."/>
            <person name="Ma J."/>
        </authorList>
    </citation>
    <scope>NUCLEOTIDE SEQUENCE [LARGE SCALE GENOMIC DNA]</scope>
    <source>
        <strain evidence="21">JCM 10671</strain>
    </source>
</reference>
<gene>
    <name evidence="16 20" type="primary">polA</name>
    <name evidence="20" type="ORF">GCM10009547_20570</name>
</gene>
<dbReference type="Pfam" id="PF22619">
    <property type="entry name" value="DNA_polI_exo1"/>
    <property type="match status" value="1"/>
</dbReference>
<dbReference type="SUPFAM" id="SSF88723">
    <property type="entry name" value="PIN domain-like"/>
    <property type="match status" value="1"/>
</dbReference>
<dbReference type="SMART" id="SM00279">
    <property type="entry name" value="HhH2"/>
    <property type="match status" value="1"/>
</dbReference>
<keyword evidence="5 16" id="KW-0548">Nucleotidyltransferase</keyword>
<keyword evidence="13 16" id="KW-0234">DNA repair</keyword>
<dbReference type="InterPro" id="IPR043502">
    <property type="entry name" value="DNA/RNA_pol_sf"/>
</dbReference>
<dbReference type="Pfam" id="PF01367">
    <property type="entry name" value="5_3_exonuc"/>
    <property type="match status" value="1"/>
</dbReference>
<dbReference type="InterPro" id="IPR002298">
    <property type="entry name" value="DNA_polymerase_A"/>
</dbReference>
<dbReference type="Gene3D" id="3.40.50.1010">
    <property type="entry name" value="5'-nuclease"/>
    <property type="match status" value="1"/>
</dbReference>
<sequence>MLLLDGHSLAYRAFYALPVENFSTTTGSPTNAVYGFTSMLINTLRDEAPTHLAVCFDISRATFRSEAFPEYKANRTSTPDEFRPQVSLIREVLDALKIPVVTAEGYEADDVIATLAVQAEAENFEVLILTGDRDSFQLVSDHVTVLYPKRGVSELSRMDPAAVEERYGLTPVQYPDFAALRGDPSDNLPSIPSVGEKTAAKWIREFGSLAELINRADEVKGKAGDALRAHLTQVMTNSQLTQLVRDVPLDVRPADLALQNWDRDEVHRVFDTLQFRVLRERLWATLESAEPEAEAGFEVAGEVLAAGELAEWLAEHAAGEGRTGVDVTGTWGRGTGTLTGIALAAADGTACFLDPATISPEDDAALAAWLADPTRSKALHDAKGPMLAFAAHGWTLAGVTSDTALSAYLALPGQRSFELSDLALRFLHRELRNDSADDGQLSFDGGDEEAAANAAMVRARAVIDLAEHLDGELTARGGAMLLAEVELPLVGVLAEMERIGIAADAEYLAHLSAHFGGEVKAAEQAAYAAIGHEVNLGSPKQLQVVLFEELALPKTKRIKTGYTTDADALADLYAKTEHPFLEALLRHRDVTRLKSTVDGLIPMLDDHHRIHTTFNQMIAATGRLSSTDPNLQNIPIRTEEGRRIRTAFVVGEGYEALMTADYSQIEMRIMAHLSADEGLQEAFASGEDLHTTVASRVFGVPADGVTGEMRAKIKAMSYGLAYGLSPFGLSKQLNISTDEARELMDEYFERFGGVRDYLRAVVDQARMEGYTSTILGRRRYLPDLTSDNRQRREMAERMALNAPIQGSAADIIKVAMLGVADALASAGMKSRMLLQVHDELVLEVAPGEQEALEALVREQMGAAYPLSVALDVSVGTGRTWHDAGH</sequence>
<dbReference type="InterPro" id="IPR029060">
    <property type="entry name" value="PIN-like_dom_sf"/>
</dbReference>
<feature type="domain" description="DNA-directed DNA polymerase family A palm" evidence="19">
    <location>
        <begin position="641"/>
        <end position="848"/>
    </location>
</feature>
<evidence type="ECO:0000256" key="16">
    <source>
        <dbReference type="RuleBase" id="RU004460"/>
    </source>
</evidence>
<dbReference type="SUPFAM" id="SSF53098">
    <property type="entry name" value="Ribonuclease H-like"/>
    <property type="match status" value="1"/>
</dbReference>
<dbReference type="NCBIfam" id="TIGR00593">
    <property type="entry name" value="pola"/>
    <property type="match status" value="1"/>
</dbReference>
<dbReference type="InterPro" id="IPR054690">
    <property type="entry name" value="DNA_polI_exonuclease"/>
</dbReference>
<dbReference type="SMART" id="SM00475">
    <property type="entry name" value="53EXOc"/>
    <property type="match status" value="1"/>
</dbReference>
<dbReference type="Gene3D" id="1.20.1060.10">
    <property type="entry name" value="Taq DNA Polymerase, Chain T, domain 4"/>
    <property type="match status" value="1"/>
</dbReference>
<dbReference type="Pfam" id="PF02739">
    <property type="entry name" value="5_3_exonuc_N"/>
    <property type="match status" value="1"/>
</dbReference>
<keyword evidence="12 16" id="KW-0238">DNA-binding</keyword>
<dbReference type="InterPro" id="IPR001098">
    <property type="entry name" value="DNA-dir_DNA_pol_A_palm_dom"/>
</dbReference>
<dbReference type="InterPro" id="IPR002562">
    <property type="entry name" value="3'-5'_exonuclease_dom"/>
</dbReference>
<evidence type="ECO:0000256" key="9">
    <source>
        <dbReference type="ARBA" id="ARBA00022801"/>
    </source>
</evidence>
<dbReference type="PRINTS" id="PR00868">
    <property type="entry name" value="DNAPOLI"/>
</dbReference>
<feature type="domain" description="5'-3' exonuclease" evidence="18">
    <location>
        <begin position="1"/>
        <end position="259"/>
    </location>
</feature>
<dbReference type="CDD" id="cd09898">
    <property type="entry name" value="H3TH_53EXO"/>
    <property type="match status" value="1"/>
</dbReference>
<evidence type="ECO:0000256" key="8">
    <source>
        <dbReference type="ARBA" id="ARBA00022763"/>
    </source>
</evidence>
<evidence type="ECO:0000256" key="2">
    <source>
        <dbReference type="ARBA" id="ARBA00012417"/>
    </source>
</evidence>
<feature type="domain" description="3'-5' exonuclease" evidence="17">
    <location>
        <begin position="300"/>
        <end position="474"/>
    </location>
</feature>
<keyword evidence="9" id="KW-0378">Hydrolase</keyword>
<dbReference type="Proteomes" id="UP001500957">
    <property type="component" value="Unassembled WGS sequence"/>
</dbReference>
<name>A0ABP3RV06_9ACTN</name>
<evidence type="ECO:0000256" key="6">
    <source>
        <dbReference type="ARBA" id="ARBA00022705"/>
    </source>
</evidence>
<evidence type="ECO:0000256" key="13">
    <source>
        <dbReference type="ARBA" id="ARBA00023204"/>
    </source>
</evidence>
<dbReference type="InterPro" id="IPR036397">
    <property type="entry name" value="RNaseH_sf"/>
</dbReference>
<dbReference type="EC" id="2.7.7.7" evidence="2 15"/>
<comment type="similarity">
    <text evidence="1 16">Belongs to the DNA polymerase type-A family.</text>
</comment>
<evidence type="ECO:0000256" key="3">
    <source>
        <dbReference type="ARBA" id="ARBA00020311"/>
    </source>
</evidence>
<dbReference type="InterPro" id="IPR012337">
    <property type="entry name" value="RNaseH-like_sf"/>
</dbReference>
<dbReference type="SUPFAM" id="SSF56672">
    <property type="entry name" value="DNA/RNA polymerases"/>
    <property type="match status" value="1"/>
</dbReference>
<evidence type="ECO:0000256" key="15">
    <source>
        <dbReference type="NCBIfam" id="TIGR00593"/>
    </source>
</evidence>
<evidence type="ECO:0000259" key="19">
    <source>
        <dbReference type="SMART" id="SM00482"/>
    </source>
</evidence>
<evidence type="ECO:0000259" key="18">
    <source>
        <dbReference type="SMART" id="SM00475"/>
    </source>
</evidence>
<dbReference type="Gene3D" id="3.30.70.370">
    <property type="match status" value="1"/>
</dbReference>
<organism evidence="20 21">
    <name type="scientific">Sporichthya brevicatena</name>
    <dbReference type="NCBI Taxonomy" id="171442"/>
    <lineage>
        <taxon>Bacteria</taxon>
        <taxon>Bacillati</taxon>
        <taxon>Actinomycetota</taxon>
        <taxon>Actinomycetes</taxon>
        <taxon>Sporichthyales</taxon>
        <taxon>Sporichthyaceae</taxon>
        <taxon>Sporichthya</taxon>
    </lineage>
</organism>
<evidence type="ECO:0000256" key="1">
    <source>
        <dbReference type="ARBA" id="ARBA00007705"/>
    </source>
</evidence>
<dbReference type="Gene3D" id="1.10.150.20">
    <property type="entry name" value="5' to 3' exonuclease, C-terminal subdomain"/>
    <property type="match status" value="2"/>
</dbReference>
<keyword evidence="10" id="KW-0269">Exonuclease</keyword>